<feature type="transmembrane region" description="Helical" evidence="7">
    <location>
        <begin position="403"/>
        <end position="425"/>
    </location>
</feature>
<feature type="transmembrane region" description="Helical" evidence="7">
    <location>
        <begin position="244"/>
        <end position="262"/>
    </location>
</feature>
<comment type="function">
    <text evidence="7">Part of the tripartite ATP-independent periplasmic (TRAP) transport system.</text>
</comment>
<dbReference type="Pfam" id="PF06808">
    <property type="entry name" value="DctM"/>
    <property type="match status" value="1"/>
</dbReference>
<sequence length="428" mass="45578">MEMWIAFIVLLTLLFLRVPIAIATGLVGVIGLSYYQGWGAALSQLGMIATETVLSYEFAVIPLFILMGNIISRSGLAEELYNATHALVGHYKGGLAITTIGASGGFSTFCGSSFATAATMTRIAYPSMKKFGYSDGLATGSIAAGGTLGILIPPSIALVFYGIITETDIGKLFVAGVIPGIIGILFYVAAVLFTVHVLKDKCTDSDEASLKEKLLAIRQLWAFTLLIFVVLGGIYFGFFSPTEAAGVGSVGAILITLIRGKLCMQKMQDALEDSAATTVSLVAILIGSLIFANLVNVSNLPFTIVDWIEGLNFGLIGVLTVIILIYFVLGAVLESISMLLLTVPVFYPVVQGMGMDLIWFGIIVVIATEISLITPPVGLNVFVLKSVVPDVDLKVIFKGVFPFLIADIFRLMLIIAFPALSLVLVDMM</sequence>
<feature type="transmembrane region" description="Helical" evidence="7">
    <location>
        <begin position="274"/>
        <end position="295"/>
    </location>
</feature>
<comment type="subunit">
    <text evidence="7">The complex comprises the extracytoplasmic solute receptor protein and the two transmembrane proteins.</text>
</comment>
<evidence type="ECO:0000256" key="4">
    <source>
        <dbReference type="ARBA" id="ARBA00022692"/>
    </source>
</evidence>
<evidence type="ECO:0000259" key="8">
    <source>
        <dbReference type="Pfam" id="PF06808"/>
    </source>
</evidence>
<dbReference type="PANTHER" id="PTHR33362">
    <property type="entry name" value="SIALIC ACID TRAP TRANSPORTER PERMEASE PROTEIN SIAT-RELATED"/>
    <property type="match status" value="1"/>
</dbReference>
<evidence type="ECO:0000256" key="2">
    <source>
        <dbReference type="ARBA" id="ARBA00022475"/>
    </source>
</evidence>
<keyword evidence="6 7" id="KW-0472">Membrane</keyword>
<keyword evidence="10" id="KW-1185">Reference proteome</keyword>
<accession>A0A2P8ERL3</accession>
<dbReference type="InterPro" id="IPR010656">
    <property type="entry name" value="DctM"/>
</dbReference>
<reference evidence="9 10" key="1">
    <citation type="submission" date="2018-03" db="EMBL/GenBank/DDBJ databases">
        <title>Genomic Encyclopedia of Archaeal and Bacterial Type Strains, Phase II (KMG-II): from individual species to whole genera.</title>
        <authorList>
            <person name="Goeker M."/>
        </authorList>
    </citation>
    <scope>NUCLEOTIDE SEQUENCE [LARGE SCALE GENOMIC DNA]</scope>
    <source>
        <strain evidence="9 10">DSM 17586</strain>
    </source>
</reference>
<dbReference type="GO" id="GO:0022857">
    <property type="term" value="F:transmembrane transporter activity"/>
    <property type="evidence" value="ECO:0007669"/>
    <property type="project" value="UniProtKB-UniRule"/>
</dbReference>
<name>A0A2P8ERL3_9GAMM</name>
<evidence type="ECO:0000256" key="5">
    <source>
        <dbReference type="ARBA" id="ARBA00022989"/>
    </source>
</evidence>
<comment type="subcellular location">
    <subcellularLocation>
        <location evidence="1 7">Cell inner membrane</location>
        <topology evidence="1 7">Multi-pass membrane protein</topology>
    </subcellularLocation>
</comment>
<feature type="transmembrane region" description="Helical" evidence="7">
    <location>
        <begin position="219"/>
        <end position="238"/>
    </location>
</feature>
<dbReference type="AlphaFoldDB" id="A0A2P8ERL3"/>
<comment type="caution">
    <text evidence="7">Lacks conserved residue(s) required for the propagation of feature annotation.</text>
</comment>
<dbReference type="InterPro" id="IPR004681">
    <property type="entry name" value="TRAP_DctM"/>
</dbReference>
<dbReference type="PANTHER" id="PTHR33362:SF5">
    <property type="entry name" value="C4-DICARBOXYLATE TRAP TRANSPORTER LARGE PERMEASE PROTEIN DCTM"/>
    <property type="match status" value="1"/>
</dbReference>
<keyword evidence="7" id="KW-0813">Transport</keyword>
<feature type="transmembrane region" description="Helical" evidence="7">
    <location>
        <begin position="176"/>
        <end position="198"/>
    </location>
</feature>
<dbReference type="PIRSF" id="PIRSF006066">
    <property type="entry name" value="HI0050"/>
    <property type="match status" value="1"/>
</dbReference>
<evidence type="ECO:0000256" key="3">
    <source>
        <dbReference type="ARBA" id="ARBA00022519"/>
    </source>
</evidence>
<keyword evidence="5 7" id="KW-1133">Transmembrane helix</keyword>
<dbReference type="EMBL" id="PYGI01000020">
    <property type="protein sequence ID" value="PSL12084.1"/>
    <property type="molecule type" value="Genomic_DNA"/>
</dbReference>
<comment type="similarity">
    <text evidence="7">Belongs to the TRAP transporter large permease family.</text>
</comment>
<dbReference type="NCBIfam" id="TIGR00786">
    <property type="entry name" value="dctM"/>
    <property type="match status" value="1"/>
</dbReference>
<organism evidence="9 10">
    <name type="scientific">Marinobacterium halophilum</name>
    <dbReference type="NCBI Taxonomy" id="267374"/>
    <lineage>
        <taxon>Bacteria</taxon>
        <taxon>Pseudomonadati</taxon>
        <taxon>Pseudomonadota</taxon>
        <taxon>Gammaproteobacteria</taxon>
        <taxon>Oceanospirillales</taxon>
        <taxon>Oceanospirillaceae</taxon>
        <taxon>Marinobacterium</taxon>
    </lineage>
</organism>
<evidence type="ECO:0000256" key="1">
    <source>
        <dbReference type="ARBA" id="ARBA00004429"/>
    </source>
</evidence>
<feature type="transmembrane region" description="Helical" evidence="7">
    <location>
        <begin position="315"/>
        <end position="345"/>
    </location>
</feature>
<comment type="caution">
    <text evidence="9">The sequence shown here is derived from an EMBL/GenBank/DDBJ whole genome shotgun (WGS) entry which is preliminary data.</text>
</comment>
<evidence type="ECO:0000256" key="7">
    <source>
        <dbReference type="RuleBase" id="RU369079"/>
    </source>
</evidence>
<dbReference type="GO" id="GO:0005886">
    <property type="term" value="C:plasma membrane"/>
    <property type="evidence" value="ECO:0007669"/>
    <property type="project" value="UniProtKB-SubCell"/>
</dbReference>
<protein>
    <recommendedName>
        <fullName evidence="7">TRAP transporter large permease protein</fullName>
    </recommendedName>
</protein>
<feature type="domain" description="TRAP C4-dicarboxylate transport system permease DctM subunit" evidence="8">
    <location>
        <begin position="7"/>
        <end position="420"/>
    </location>
</feature>
<dbReference type="Proteomes" id="UP000242133">
    <property type="component" value="Unassembled WGS sequence"/>
</dbReference>
<feature type="transmembrane region" description="Helical" evidence="7">
    <location>
        <begin position="137"/>
        <end position="164"/>
    </location>
</feature>
<evidence type="ECO:0000256" key="6">
    <source>
        <dbReference type="ARBA" id="ARBA00023136"/>
    </source>
</evidence>
<keyword evidence="3 7" id="KW-0997">Cell inner membrane</keyword>
<dbReference type="RefSeq" id="WP_106592726.1">
    <property type="nucleotide sequence ID" value="NZ_PYGI01000020.1"/>
</dbReference>
<feature type="transmembrane region" description="Helical" evidence="7">
    <location>
        <begin position="357"/>
        <end position="383"/>
    </location>
</feature>
<evidence type="ECO:0000313" key="9">
    <source>
        <dbReference type="EMBL" id="PSL12084.1"/>
    </source>
</evidence>
<gene>
    <name evidence="9" type="ORF">CLV44_12068</name>
</gene>
<keyword evidence="2" id="KW-1003">Cell membrane</keyword>
<evidence type="ECO:0000313" key="10">
    <source>
        <dbReference type="Proteomes" id="UP000242133"/>
    </source>
</evidence>
<proteinExistence type="inferred from homology"/>
<keyword evidence="4 7" id="KW-0812">Transmembrane</keyword>
<feature type="transmembrane region" description="Helical" evidence="7">
    <location>
        <begin position="47"/>
        <end position="66"/>
    </location>
</feature>
<dbReference type="OrthoDB" id="9796052at2"/>